<proteinExistence type="predicted"/>
<feature type="region of interest" description="Disordered" evidence="1">
    <location>
        <begin position="48"/>
        <end position="192"/>
    </location>
</feature>
<dbReference type="InterPro" id="IPR052579">
    <property type="entry name" value="Zinc_finger_SWIM"/>
</dbReference>
<evidence type="ECO:0000259" key="2">
    <source>
        <dbReference type="Pfam" id="PF21056"/>
    </source>
</evidence>
<dbReference type="InterPro" id="IPR048324">
    <property type="entry name" value="ZSWIM1-3_RNaseH-like"/>
</dbReference>
<evidence type="ECO:0000313" key="3">
    <source>
        <dbReference type="EMBL" id="KAE9217397.1"/>
    </source>
</evidence>
<feature type="compositionally biased region" description="Acidic residues" evidence="1">
    <location>
        <begin position="145"/>
        <end position="180"/>
    </location>
</feature>
<dbReference type="Pfam" id="PF21056">
    <property type="entry name" value="ZSWIM1-3_RNaseH-like"/>
    <property type="match status" value="2"/>
</dbReference>
<name>A0A6A3YEG6_9STRA</name>
<gene>
    <name evidence="3" type="ORF">PF002_g16800</name>
</gene>
<reference evidence="3 4" key="1">
    <citation type="submission" date="2018-08" db="EMBL/GenBank/DDBJ databases">
        <title>Genomic investigation of the strawberry pathogen Phytophthora fragariae indicates pathogenicity is determined by transcriptional variation in three key races.</title>
        <authorList>
            <person name="Adams T.M."/>
            <person name="Armitage A.D."/>
            <person name="Sobczyk M.K."/>
            <person name="Bates H.J."/>
            <person name="Dunwell J.M."/>
            <person name="Nellist C.F."/>
            <person name="Harrison R.J."/>
        </authorList>
    </citation>
    <scope>NUCLEOTIDE SEQUENCE [LARGE SCALE GENOMIC DNA]</scope>
    <source>
        <strain evidence="3 4">BC-1</strain>
    </source>
</reference>
<feature type="compositionally biased region" description="Basic residues" evidence="1">
    <location>
        <begin position="58"/>
        <end position="70"/>
    </location>
</feature>
<protein>
    <recommendedName>
        <fullName evidence="2">ZSWIM1/3 RNaseH-like domain-containing protein</fullName>
    </recommendedName>
</protein>
<feature type="region of interest" description="Disordered" evidence="1">
    <location>
        <begin position="255"/>
        <end position="283"/>
    </location>
</feature>
<accession>A0A6A3YEG6</accession>
<feature type="domain" description="ZSWIM1/3 RNaseH-like" evidence="2">
    <location>
        <begin position="466"/>
        <end position="502"/>
    </location>
</feature>
<dbReference type="AlphaFoldDB" id="A0A6A3YEG6"/>
<feature type="domain" description="ZSWIM1/3 RNaseH-like" evidence="2">
    <location>
        <begin position="396"/>
        <end position="465"/>
    </location>
</feature>
<evidence type="ECO:0000313" key="4">
    <source>
        <dbReference type="Proteomes" id="UP000440367"/>
    </source>
</evidence>
<sequence length="723" mass="81611">MVRLPPPPPRGAVTASQRTSAELSRIVIRQEQRKQRVDERAEAIAKAFKKAQADGRTRTRAFRRHERHLIRQTFGISHDTSDDDAGEETGVLSVGEEAGDGGEEAEAFSSGEEARDGGEETEVLSGGEEAGDGGEESSASGDRGGEEEDGSEYVEEDAGEDEEEEGDDEESENAASEDTEVPPNFHRSRAGENKRPALSLFKNFPTTFGSWQDFHEVFQAYQVKTYQHFSKRTSTSVTVRNNQIKSAALRLKRQGKKQRKKEQFLPEEWGHRGKGRRKHEKVRGTECSARVNARVKATLDDSWVLRVTVSGSHNHDLNEHVWEEYSGNRTVTDAGLQQDVEVLRKAGATAKGILQYLRERTGKKTKLKDVHNMIQRQRVKTQAGLNDAQRALAVLDEFCRQNGGNSAEIVVDSDTDVARIVTFQTAKMKRLFKAFPEVVLMDSTHDTNANRYKLFSFVVHDVFGKIFKKNNPEWEKVRVFMTDKAMHEKTVLKEEFPQARQLLCQWHVVTWLKKQAARMASSVKKQVKAMMELLVYARSKMEYNEARSTMKELLGGDETHPLYKTFLENWDNSQEEWVSYLLGNVPHLTNNTNNRIESKWGKIKDVIKGTSSIDELVTTLITLQEYAEDQYIAEYHRVGSRPRGPDEDPELAVLGMQISPFAFRLVAEQHGLATRSNTHYNVELLSPGKAIVTGSSTGVTYEVNVEVRHDIANFCCTFGEDSH</sequence>
<evidence type="ECO:0000256" key="1">
    <source>
        <dbReference type="SAM" id="MobiDB-lite"/>
    </source>
</evidence>
<dbReference type="PANTHER" id="PTHR31569">
    <property type="entry name" value="SWIM-TYPE DOMAIN-CONTAINING PROTEIN"/>
    <property type="match status" value="1"/>
</dbReference>
<organism evidence="3 4">
    <name type="scientific">Phytophthora fragariae</name>
    <dbReference type="NCBI Taxonomy" id="53985"/>
    <lineage>
        <taxon>Eukaryota</taxon>
        <taxon>Sar</taxon>
        <taxon>Stramenopiles</taxon>
        <taxon>Oomycota</taxon>
        <taxon>Peronosporomycetes</taxon>
        <taxon>Peronosporales</taxon>
        <taxon>Peronosporaceae</taxon>
        <taxon>Phytophthora</taxon>
    </lineage>
</organism>
<feature type="compositionally biased region" description="Acidic residues" evidence="1">
    <location>
        <begin position="97"/>
        <end position="106"/>
    </location>
</feature>
<dbReference type="Proteomes" id="UP000440367">
    <property type="component" value="Unassembled WGS sequence"/>
</dbReference>
<feature type="compositionally biased region" description="Basic and acidic residues" evidence="1">
    <location>
        <begin position="261"/>
        <end position="271"/>
    </location>
</feature>
<dbReference type="EMBL" id="QXGD01001013">
    <property type="protein sequence ID" value="KAE9217397.1"/>
    <property type="molecule type" value="Genomic_DNA"/>
</dbReference>
<dbReference type="PANTHER" id="PTHR31569:SF4">
    <property type="entry name" value="SWIM-TYPE DOMAIN-CONTAINING PROTEIN"/>
    <property type="match status" value="1"/>
</dbReference>
<comment type="caution">
    <text evidence="3">The sequence shown here is derived from an EMBL/GenBank/DDBJ whole genome shotgun (WGS) entry which is preliminary data.</text>
</comment>
<feature type="compositionally biased region" description="Basic residues" evidence="1">
    <location>
        <begin position="272"/>
        <end position="281"/>
    </location>
</feature>